<dbReference type="PIRSF" id="PIRSF026622">
    <property type="entry name" value="Proteas_026622"/>
    <property type="match status" value="1"/>
</dbReference>
<feature type="transmembrane region" description="Helical" evidence="1">
    <location>
        <begin position="133"/>
        <end position="152"/>
    </location>
</feature>
<keyword evidence="4" id="KW-1185">Reference proteome</keyword>
<dbReference type="GO" id="GO:0004175">
    <property type="term" value="F:endopeptidase activity"/>
    <property type="evidence" value="ECO:0007669"/>
    <property type="project" value="UniProtKB-ARBA"/>
</dbReference>
<sequence length="266" mass="28350">MLDTQTIPATTAATLPAPKSLVDRVRAVLFGGRRRRFFLTLAVVLGTLVAVNILRKFGPVNSGLIAGPIAAAWLILLARKHGLTWHDLGLSRRTWARGALYALASVMFVGGIYALGVAMPFSRDAFIDMRYQLHPSAALLTAFVFIPLGTILLEEVAFRGVLFGLVGKHRGVWWASGVSSMLFGAWHILSSLKLGDRNKAVIEVFGTGGLAKIAILTAVVLFTGLAGLLLCELRRRSGSLLAAAGLHWATNGLGVIAVAGLWALTT</sequence>
<feature type="transmembrane region" description="Helical" evidence="1">
    <location>
        <begin position="240"/>
        <end position="264"/>
    </location>
</feature>
<dbReference type="InterPro" id="IPR015837">
    <property type="entry name" value="UCP026622_CAAX_protease"/>
</dbReference>
<evidence type="ECO:0000313" key="3">
    <source>
        <dbReference type="EMBL" id="MBB6038964.1"/>
    </source>
</evidence>
<feature type="transmembrane region" description="Helical" evidence="1">
    <location>
        <begin position="36"/>
        <end position="54"/>
    </location>
</feature>
<feature type="transmembrane region" description="Helical" evidence="1">
    <location>
        <begin position="99"/>
        <end position="121"/>
    </location>
</feature>
<keyword evidence="1" id="KW-0812">Transmembrane</keyword>
<dbReference type="GO" id="GO:0006508">
    <property type="term" value="P:proteolysis"/>
    <property type="evidence" value="ECO:0007669"/>
    <property type="project" value="UniProtKB-KW"/>
</dbReference>
<feature type="transmembrane region" description="Helical" evidence="1">
    <location>
        <begin position="172"/>
        <end position="189"/>
    </location>
</feature>
<feature type="transmembrane region" description="Helical" evidence="1">
    <location>
        <begin position="60"/>
        <end position="78"/>
    </location>
</feature>
<keyword evidence="3" id="KW-0378">Hydrolase</keyword>
<feature type="transmembrane region" description="Helical" evidence="1">
    <location>
        <begin position="209"/>
        <end position="231"/>
    </location>
</feature>
<dbReference type="GO" id="GO:0080120">
    <property type="term" value="P:CAAX-box protein maturation"/>
    <property type="evidence" value="ECO:0007669"/>
    <property type="project" value="UniProtKB-ARBA"/>
</dbReference>
<evidence type="ECO:0000259" key="2">
    <source>
        <dbReference type="Pfam" id="PF02517"/>
    </source>
</evidence>
<dbReference type="InterPro" id="IPR003675">
    <property type="entry name" value="Rce1/LyrA-like_dom"/>
</dbReference>
<reference evidence="3 4" key="1">
    <citation type="submission" date="2020-08" db="EMBL/GenBank/DDBJ databases">
        <title>Genomic Encyclopedia of Type Strains, Phase IV (KMG-IV): sequencing the most valuable type-strain genomes for metagenomic binning, comparative biology and taxonomic classification.</title>
        <authorList>
            <person name="Goeker M."/>
        </authorList>
    </citation>
    <scope>NUCLEOTIDE SEQUENCE [LARGE SCALE GENOMIC DNA]</scope>
    <source>
        <strain evidence="3 4">YIM 65646</strain>
    </source>
</reference>
<keyword evidence="1" id="KW-1133">Transmembrane helix</keyword>
<dbReference type="AlphaFoldDB" id="A0A841FT31"/>
<accession>A0A841FT31</accession>
<organism evidence="3 4">
    <name type="scientific">Phytomonospora endophytica</name>
    <dbReference type="NCBI Taxonomy" id="714109"/>
    <lineage>
        <taxon>Bacteria</taxon>
        <taxon>Bacillati</taxon>
        <taxon>Actinomycetota</taxon>
        <taxon>Actinomycetes</taxon>
        <taxon>Micromonosporales</taxon>
        <taxon>Micromonosporaceae</taxon>
        <taxon>Phytomonospora</taxon>
    </lineage>
</organism>
<keyword evidence="3" id="KW-0645">Protease</keyword>
<evidence type="ECO:0000313" key="4">
    <source>
        <dbReference type="Proteomes" id="UP000548476"/>
    </source>
</evidence>
<comment type="caution">
    <text evidence="3">The sequence shown here is derived from an EMBL/GenBank/DDBJ whole genome shotgun (WGS) entry which is preliminary data.</text>
</comment>
<name>A0A841FT31_9ACTN</name>
<dbReference type="Pfam" id="PF02517">
    <property type="entry name" value="Rce1-like"/>
    <property type="match status" value="1"/>
</dbReference>
<dbReference type="EMBL" id="JACHGT010000019">
    <property type="protein sequence ID" value="MBB6038964.1"/>
    <property type="molecule type" value="Genomic_DNA"/>
</dbReference>
<evidence type="ECO:0000256" key="1">
    <source>
        <dbReference type="SAM" id="Phobius"/>
    </source>
</evidence>
<keyword evidence="1" id="KW-0472">Membrane</keyword>
<protein>
    <submittedName>
        <fullName evidence="3">Membrane protease YdiL (CAAX protease family)</fullName>
    </submittedName>
</protein>
<proteinExistence type="predicted"/>
<dbReference type="RefSeq" id="WP_239122197.1">
    <property type="nucleotide sequence ID" value="NZ_BONT01000055.1"/>
</dbReference>
<dbReference type="Proteomes" id="UP000548476">
    <property type="component" value="Unassembled WGS sequence"/>
</dbReference>
<feature type="domain" description="CAAX prenyl protease 2/Lysostaphin resistance protein A-like" evidence="2">
    <location>
        <begin position="139"/>
        <end position="252"/>
    </location>
</feature>
<gene>
    <name evidence="3" type="ORF">HNR73_006853</name>
</gene>